<protein>
    <submittedName>
        <fullName evidence="2">Uncharacterized protein</fullName>
    </submittedName>
</protein>
<gene>
    <name evidence="2" type="ORF">V5799_033671</name>
</gene>
<proteinExistence type="predicted"/>
<dbReference type="EMBL" id="JARKHS020029062">
    <property type="protein sequence ID" value="KAK8763718.1"/>
    <property type="molecule type" value="Genomic_DNA"/>
</dbReference>
<evidence type="ECO:0000256" key="1">
    <source>
        <dbReference type="SAM" id="MobiDB-lite"/>
    </source>
</evidence>
<dbReference type="AlphaFoldDB" id="A0AAQ4DMM8"/>
<evidence type="ECO:0000313" key="2">
    <source>
        <dbReference type="EMBL" id="KAK8763718.1"/>
    </source>
</evidence>
<sequence length="79" mass="8640">MKITVKEVDTEDEVVHDSSTELERWSRFARRKPVPIAPVIGCGIAGDLKQVCGMGNASSDGVRLKSTDNKGSRRIPLVM</sequence>
<accession>A0AAQ4DMM8</accession>
<feature type="compositionally biased region" description="Basic and acidic residues" evidence="1">
    <location>
        <begin position="62"/>
        <end position="71"/>
    </location>
</feature>
<organism evidence="2 3">
    <name type="scientific">Amblyomma americanum</name>
    <name type="common">Lone star tick</name>
    <dbReference type="NCBI Taxonomy" id="6943"/>
    <lineage>
        <taxon>Eukaryota</taxon>
        <taxon>Metazoa</taxon>
        <taxon>Ecdysozoa</taxon>
        <taxon>Arthropoda</taxon>
        <taxon>Chelicerata</taxon>
        <taxon>Arachnida</taxon>
        <taxon>Acari</taxon>
        <taxon>Parasitiformes</taxon>
        <taxon>Ixodida</taxon>
        <taxon>Ixodoidea</taxon>
        <taxon>Ixodidae</taxon>
        <taxon>Amblyomminae</taxon>
        <taxon>Amblyomma</taxon>
    </lineage>
</organism>
<evidence type="ECO:0000313" key="3">
    <source>
        <dbReference type="Proteomes" id="UP001321473"/>
    </source>
</evidence>
<name>A0AAQ4DMM8_AMBAM</name>
<dbReference type="Proteomes" id="UP001321473">
    <property type="component" value="Unassembled WGS sequence"/>
</dbReference>
<feature type="region of interest" description="Disordered" evidence="1">
    <location>
        <begin position="58"/>
        <end position="79"/>
    </location>
</feature>
<reference evidence="2 3" key="1">
    <citation type="journal article" date="2023" name="Arcadia Sci">
        <title>De novo assembly of a long-read Amblyomma americanum tick genome.</title>
        <authorList>
            <person name="Chou S."/>
            <person name="Poskanzer K.E."/>
            <person name="Rollins M."/>
            <person name="Thuy-Boun P.S."/>
        </authorList>
    </citation>
    <scope>NUCLEOTIDE SEQUENCE [LARGE SCALE GENOMIC DNA]</scope>
    <source>
        <strain evidence="2">F_SG_1</strain>
        <tissue evidence="2">Salivary glands</tissue>
    </source>
</reference>
<comment type="caution">
    <text evidence="2">The sequence shown here is derived from an EMBL/GenBank/DDBJ whole genome shotgun (WGS) entry which is preliminary data.</text>
</comment>
<keyword evidence="3" id="KW-1185">Reference proteome</keyword>